<dbReference type="InterPro" id="IPR036465">
    <property type="entry name" value="vWFA_dom_sf"/>
</dbReference>
<proteinExistence type="predicted"/>
<accession>A0ABS5VQU1</accession>
<name>A0ABS5VQU1_9BACT</name>
<comment type="caution">
    <text evidence="2">The sequence shown here is derived from an EMBL/GenBank/DDBJ whole genome shotgun (WGS) entry which is preliminary data.</text>
</comment>
<gene>
    <name evidence="2" type="ORF">KK060_10520</name>
</gene>
<evidence type="ECO:0000259" key="1">
    <source>
        <dbReference type="PROSITE" id="PS50234"/>
    </source>
</evidence>
<reference evidence="2 3" key="1">
    <citation type="submission" date="2021-05" db="EMBL/GenBank/DDBJ databases">
        <title>A Polyphasic approach of four new species of the genus Ohtaekwangia: Ohtaekwangia histidinii sp. nov., Ohtaekwangia cretensis sp. nov., Ohtaekwangia indiensis sp. nov., Ohtaekwangia reichenbachii sp. nov. from diverse environment.</title>
        <authorList>
            <person name="Octaviana S."/>
        </authorList>
    </citation>
    <scope>NUCLEOTIDE SEQUENCE [LARGE SCALE GENOMIC DNA]</scope>
    <source>
        <strain evidence="2 3">PWU20</strain>
    </source>
</reference>
<dbReference type="RefSeq" id="WP_254153678.1">
    <property type="nucleotide sequence ID" value="NZ_JAHESD010000019.1"/>
</dbReference>
<sequence>MKSILKRTGIIVFLLLAFSIAQGQHKVQQIIPEKTRVLFVLDGSGSMEALWGKDESRMDVAKRILVRLVDSLRVNPNLELALRVYGHRYSRQANNCQDSKLEVPFAPKNHNTIINKIKEIRPKGVTPITFSLQQAANDFPTAQGYRNVLILITDGIESCGADPCAASIELQRKGVFLKPFVIGLGIQGGKALDCVGKYIDSQSSTSFNKVLNESIETTFAKTSVSVELLDGNNQPTETNINVTFLNNATGTPAYEFVHYRDKLGRPDSVMVDPVLSYDIVVNTLPPVVRKNVNIENGKHNVINIPAPQGSLVVRSEARGNSFLVLVHEKGKSELLNQQRSAESYRYLAGDYEIETLTLPRRLFTVSIETGKTKTITLPPTGLVNINTISGGYGSLFEILENGQTKWVCNLAENASQHSYNLLPGSYKIAFRVKQAGGSKYTAIKNFEIKSGQTLNISMF</sequence>
<dbReference type="SMART" id="SM00327">
    <property type="entry name" value="VWA"/>
    <property type="match status" value="1"/>
</dbReference>
<dbReference type="PROSITE" id="PS50234">
    <property type="entry name" value="VWFA"/>
    <property type="match status" value="1"/>
</dbReference>
<dbReference type="InterPro" id="IPR002035">
    <property type="entry name" value="VWF_A"/>
</dbReference>
<dbReference type="Proteomes" id="UP000772618">
    <property type="component" value="Unassembled WGS sequence"/>
</dbReference>
<organism evidence="2 3">
    <name type="scientific">Chryseosolibacter indicus</name>
    <dbReference type="NCBI Taxonomy" id="2782351"/>
    <lineage>
        <taxon>Bacteria</taxon>
        <taxon>Pseudomonadati</taxon>
        <taxon>Bacteroidota</taxon>
        <taxon>Cytophagia</taxon>
        <taxon>Cytophagales</taxon>
        <taxon>Chryseotaleaceae</taxon>
        <taxon>Chryseosolibacter</taxon>
    </lineage>
</organism>
<evidence type="ECO:0000313" key="2">
    <source>
        <dbReference type="EMBL" id="MBT1703716.1"/>
    </source>
</evidence>
<dbReference type="SUPFAM" id="SSF53300">
    <property type="entry name" value="vWA-like"/>
    <property type="match status" value="1"/>
</dbReference>
<keyword evidence="3" id="KW-1185">Reference proteome</keyword>
<dbReference type="Gene3D" id="3.40.50.410">
    <property type="entry name" value="von Willebrand factor, type A domain"/>
    <property type="match status" value="1"/>
</dbReference>
<protein>
    <submittedName>
        <fullName evidence="2">VWA domain-containing protein</fullName>
    </submittedName>
</protein>
<feature type="domain" description="VWFA" evidence="1">
    <location>
        <begin position="36"/>
        <end position="185"/>
    </location>
</feature>
<dbReference type="Pfam" id="PF00092">
    <property type="entry name" value="VWA"/>
    <property type="match status" value="1"/>
</dbReference>
<evidence type="ECO:0000313" key="3">
    <source>
        <dbReference type="Proteomes" id="UP000772618"/>
    </source>
</evidence>
<dbReference type="EMBL" id="JAHESD010000019">
    <property type="protein sequence ID" value="MBT1703716.1"/>
    <property type="molecule type" value="Genomic_DNA"/>
</dbReference>